<dbReference type="EMBL" id="JAWCUI010000027">
    <property type="protein sequence ID" value="KAL1895493.1"/>
    <property type="molecule type" value="Genomic_DNA"/>
</dbReference>
<protein>
    <recommendedName>
        <fullName evidence="5">Ig-like domain-containing protein</fullName>
    </recommendedName>
</protein>
<feature type="region of interest" description="Disordered" evidence="1">
    <location>
        <begin position="40"/>
        <end position="108"/>
    </location>
</feature>
<dbReference type="Proteomes" id="UP001583186">
    <property type="component" value="Unassembled WGS sequence"/>
</dbReference>
<feature type="signal peptide" evidence="2">
    <location>
        <begin position="1"/>
        <end position="20"/>
    </location>
</feature>
<proteinExistence type="predicted"/>
<keyword evidence="4" id="KW-1185">Reference proteome</keyword>
<evidence type="ECO:0008006" key="5">
    <source>
        <dbReference type="Google" id="ProtNLM"/>
    </source>
</evidence>
<evidence type="ECO:0000256" key="2">
    <source>
        <dbReference type="SAM" id="SignalP"/>
    </source>
</evidence>
<evidence type="ECO:0000313" key="4">
    <source>
        <dbReference type="Proteomes" id="UP001583186"/>
    </source>
</evidence>
<comment type="caution">
    <text evidence="3">The sequence shown here is derived from an EMBL/GenBank/DDBJ whole genome shotgun (WGS) entry which is preliminary data.</text>
</comment>
<feature type="compositionally biased region" description="Low complexity" evidence="1">
    <location>
        <begin position="40"/>
        <end position="97"/>
    </location>
</feature>
<evidence type="ECO:0000256" key="1">
    <source>
        <dbReference type="SAM" id="MobiDB-lite"/>
    </source>
</evidence>
<evidence type="ECO:0000313" key="3">
    <source>
        <dbReference type="EMBL" id="KAL1895493.1"/>
    </source>
</evidence>
<gene>
    <name evidence="3" type="ORF">Sste5346_005302</name>
</gene>
<feature type="chain" id="PRO_5047049804" description="Ig-like domain-containing protein" evidence="2">
    <location>
        <begin position="21"/>
        <end position="263"/>
    </location>
</feature>
<sequence length="263" mass="27141">MKGILHISVLGLVATNTALASRCRPKSTSSASVILSSSSVLPSSLSPIPSSSPSSPLPSSSSSPIPSSSPSSPVPSSSPLSSPIPSSSPSPSSSSSSPPAPQPTCNTNVVENPYFTQGFAHWTPGGSSSPTTMLNCGKGMLGCADLKYINSIGGTSSVSQTVYTGGVGDVYGIQLSYNVKYRTTFLTLKCTLTGNDGNGNTLTSWSLTLDNQALGDSNESNSYITSFNAQTEYSTLTCQISGSTTQEDVGEVYLSYMAIYKYC</sequence>
<accession>A0ABR3Z4D4</accession>
<keyword evidence="2" id="KW-0732">Signal</keyword>
<reference evidence="3 4" key="1">
    <citation type="journal article" date="2024" name="IMA Fungus">
        <title>IMA Genome - F19 : A genome assembly and annotation guide to empower mycologists, including annotated draft genome sequences of Ceratocystis pirilliformis, Diaporthe australafricana, Fusarium ophioides, Paecilomyces lecythidis, and Sporothrix stenoceras.</title>
        <authorList>
            <person name="Aylward J."/>
            <person name="Wilson A.M."/>
            <person name="Visagie C.M."/>
            <person name="Spraker J."/>
            <person name="Barnes I."/>
            <person name="Buitendag C."/>
            <person name="Ceriani C."/>
            <person name="Del Mar Angel L."/>
            <person name="du Plessis D."/>
            <person name="Fuchs T."/>
            <person name="Gasser K."/>
            <person name="Kramer D."/>
            <person name="Li W."/>
            <person name="Munsamy K."/>
            <person name="Piso A."/>
            <person name="Price J.L."/>
            <person name="Sonnekus B."/>
            <person name="Thomas C."/>
            <person name="van der Nest A."/>
            <person name="van Dijk A."/>
            <person name="van Heerden A."/>
            <person name="van Vuuren N."/>
            <person name="Yilmaz N."/>
            <person name="Duong T.A."/>
            <person name="van der Merwe N.A."/>
            <person name="Wingfield M.J."/>
            <person name="Wingfield B.D."/>
        </authorList>
    </citation>
    <scope>NUCLEOTIDE SEQUENCE [LARGE SCALE GENOMIC DNA]</scope>
    <source>
        <strain evidence="3 4">CMW 5346</strain>
    </source>
</reference>
<organism evidence="3 4">
    <name type="scientific">Sporothrix stenoceras</name>
    <dbReference type="NCBI Taxonomy" id="5173"/>
    <lineage>
        <taxon>Eukaryota</taxon>
        <taxon>Fungi</taxon>
        <taxon>Dikarya</taxon>
        <taxon>Ascomycota</taxon>
        <taxon>Pezizomycotina</taxon>
        <taxon>Sordariomycetes</taxon>
        <taxon>Sordariomycetidae</taxon>
        <taxon>Ophiostomatales</taxon>
        <taxon>Ophiostomataceae</taxon>
        <taxon>Sporothrix</taxon>
    </lineage>
</organism>
<name>A0ABR3Z4D4_9PEZI</name>